<dbReference type="STRING" id="217511.GCA_001463845_00775"/>
<proteinExistence type="predicted"/>
<feature type="compositionally biased region" description="Low complexity" evidence="2">
    <location>
        <begin position="644"/>
        <end position="661"/>
    </location>
</feature>
<organism evidence="3 4">
    <name type="scientific">Fulvimarina pelagi HTCC2506</name>
    <dbReference type="NCBI Taxonomy" id="314231"/>
    <lineage>
        <taxon>Bacteria</taxon>
        <taxon>Pseudomonadati</taxon>
        <taxon>Pseudomonadota</taxon>
        <taxon>Alphaproteobacteria</taxon>
        <taxon>Hyphomicrobiales</taxon>
        <taxon>Aurantimonadaceae</taxon>
        <taxon>Fulvimarina</taxon>
    </lineage>
</organism>
<evidence type="ECO:0000313" key="4">
    <source>
        <dbReference type="Proteomes" id="UP000004310"/>
    </source>
</evidence>
<evidence type="ECO:0000256" key="1">
    <source>
        <dbReference type="PROSITE-ProRule" id="PRU00339"/>
    </source>
</evidence>
<reference evidence="3 4" key="1">
    <citation type="journal article" date="2010" name="J. Bacteriol.">
        <title>Genome sequence of Fulvimarina pelagi HTCC2506T, a Mn(II)-oxidizing alphaproteobacterium possessing an aerobic anoxygenic photosynthetic gene cluster and Xanthorhodopsin.</title>
        <authorList>
            <person name="Kang I."/>
            <person name="Oh H.M."/>
            <person name="Lim S.I."/>
            <person name="Ferriera S."/>
            <person name="Giovannoni S.J."/>
            <person name="Cho J.C."/>
        </authorList>
    </citation>
    <scope>NUCLEOTIDE SEQUENCE [LARGE SCALE GENOMIC DNA]</scope>
    <source>
        <strain evidence="3 4">HTCC2506</strain>
    </source>
</reference>
<feature type="region of interest" description="Disordered" evidence="2">
    <location>
        <begin position="1"/>
        <end position="26"/>
    </location>
</feature>
<dbReference type="SUPFAM" id="SSF48452">
    <property type="entry name" value="TPR-like"/>
    <property type="match status" value="2"/>
</dbReference>
<sequence length="661" mass="72870">MLVVLSPPETARSGQSSEVDHQTPEEKGFPSVFLRRLSTLSTASVIALALLAPPATAQEEQSATDRAGIIPLAAQSLSGAYLAAKQAQQEGELEEATIFFDQALRLDRQSELLRQDAMLAYLAGGRFDDAIDLATDLRDSPTSGKIARIALGIDALRKGQFDRAIAEFDIVDPSDLDLLLLGQLTAWAEIGAGRVDEALLRIDDLEEAPWYETFNFYQKGLMAEVAGRDRVARSTYSQLVDQPALARSSPDAYLSASESLARIEARAGNKEAALSALEKGLDLAPSYDPLRGLEDRIEREETIEPSVANVQEGSAEALRTLGQTINRGDGQDVALLYFQLARVLAPRNAGILTALAGIAEAGEQFDRAIAYYQQIPESSAYRRTADLQIGLDYWYAERKSEAIDHLRRATETYPEDIQAYTALADVLAADKKYEEVTAALDTAIEFAQPITDRDWNLFYQRGISFERRGIWEKAEADFKQALDLSPDQPQVLNYLGYSWVDQNVHLEEGLDMIRKAVELRPNDGYIIDSLGWAYYRLGRYDEAVEELERAVLLTPTDPTINDHLGDAYWHVGREREARYQWERALNGDPKPEPDAIERIEAKLEGGLDAVNDEGGTSGEDQPQQTGAIEADTEAEKAAFETTDDSAPTPAQPASSSSERTN</sequence>
<dbReference type="Pfam" id="PF13414">
    <property type="entry name" value="TPR_11"/>
    <property type="match status" value="1"/>
</dbReference>
<dbReference type="EMBL" id="AATP01000001">
    <property type="protein sequence ID" value="EAU43185.1"/>
    <property type="molecule type" value="Genomic_DNA"/>
</dbReference>
<evidence type="ECO:0008006" key="5">
    <source>
        <dbReference type="Google" id="ProtNLM"/>
    </source>
</evidence>
<evidence type="ECO:0000256" key="2">
    <source>
        <dbReference type="SAM" id="MobiDB-lite"/>
    </source>
</evidence>
<dbReference type="SMART" id="SM00028">
    <property type="entry name" value="TPR"/>
    <property type="match status" value="8"/>
</dbReference>
<keyword evidence="1" id="KW-0802">TPR repeat</keyword>
<feature type="region of interest" description="Disordered" evidence="2">
    <location>
        <begin position="605"/>
        <end position="661"/>
    </location>
</feature>
<dbReference type="Pfam" id="PF13432">
    <property type="entry name" value="TPR_16"/>
    <property type="match status" value="3"/>
</dbReference>
<dbReference type="Gene3D" id="1.25.40.10">
    <property type="entry name" value="Tetratricopeptide repeat domain"/>
    <property type="match status" value="3"/>
</dbReference>
<dbReference type="InterPro" id="IPR011990">
    <property type="entry name" value="TPR-like_helical_dom_sf"/>
</dbReference>
<dbReference type="HOGENOM" id="CLU_007251_2_1_5"/>
<dbReference type="InterPro" id="IPR019734">
    <property type="entry name" value="TPR_rpt"/>
</dbReference>
<evidence type="ECO:0000313" key="3">
    <source>
        <dbReference type="EMBL" id="EAU43185.1"/>
    </source>
</evidence>
<gene>
    <name evidence="3" type="ORF">FP2506_10086</name>
</gene>
<dbReference type="PANTHER" id="PTHR12558">
    <property type="entry name" value="CELL DIVISION CYCLE 16,23,27"/>
    <property type="match status" value="1"/>
</dbReference>
<dbReference type="Proteomes" id="UP000004310">
    <property type="component" value="Unassembled WGS sequence"/>
</dbReference>
<feature type="repeat" description="TPR" evidence="1">
    <location>
        <begin position="455"/>
        <end position="488"/>
    </location>
</feature>
<feature type="repeat" description="TPR" evidence="1">
    <location>
        <begin position="524"/>
        <end position="557"/>
    </location>
</feature>
<dbReference type="PANTHER" id="PTHR12558:SF13">
    <property type="entry name" value="CELL DIVISION CYCLE PROTEIN 27 HOMOLOG"/>
    <property type="match status" value="1"/>
</dbReference>
<comment type="caution">
    <text evidence="3">The sequence shown here is derived from an EMBL/GenBank/DDBJ whole genome shotgun (WGS) entry which is preliminary data.</text>
</comment>
<dbReference type="PROSITE" id="PS50005">
    <property type="entry name" value="TPR"/>
    <property type="match status" value="2"/>
</dbReference>
<protein>
    <recommendedName>
        <fullName evidence="5">TPR domain protein</fullName>
    </recommendedName>
</protein>
<dbReference type="eggNOG" id="COG0457">
    <property type="taxonomic scope" value="Bacteria"/>
</dbReference>
<dbReference type="AlphaFoldDB" id="Q0G579"/>
<accession>Q0G579</accession>
<dbReference type="PROSITE" id="PS50293">
    <property type="entry name" value="TPR_REGION"/>
    <property type="match status" value="1"/>
</dbReference>
<name>Q0G579_9HYPH</name>
<keyword evidence="4" id="KW-1185">Reference proteome</keyword>